<dbReference type="EMBL" id="JYNY01000633">
    <property type="protein sequence ID" value="KJJ83259.1"/>
    <property type="molecule type" value="Genomic_DNA"/>
</dbReference>
<dbReference type="AlphaFoldDB" id="A0A0F0CMP6"/>
<reference evidence="1 2" key="1">
    <citation type="submission" date="2015-02" db="EMBL/GenBank/DDBJ databases">
        <title>Single-cell genomics of uncultivated deep-branching MTB reveals a conserved set of magnetosome genes.</title>
        <authorList>
            <person name="Kolinko S."/>
            <person name="Richter M."/>
            <person name="Glockner F.O."/>
            <person name="Brachmann A."/>
            <person name="Schuler D."/>
        </authorList>
    </citation>
    <scope>NUCLEOTIDE SEQUENCE [LARGE SCALE GENOMIC DNA]</scope>
    <source>
        <strain evidence="1">SKK-01</strain>
    </source>
</reference>
<keyword evidence="2" id="KW-1185">Reference proteome</keyword>
<accession>A0A0F0CMP6</accession>
<name>A0A0F0CMP6_9BACT</name>
<evidence type="ECO:0000313" key="2">
    <source>
        <dbReference type="Proteomes" id="UP000033428"/>
    </source>
</evidence>
<comment type="caution">
    <text evidence="1">The sequence shown here is derived from an EMBL/GenBank/DDBJ whole genome shotgun (WGS) entry which is preliminary data.</text>
</comment>
<proteinExistence type="predicted"/>
<sequence length="47" mass="5696">MTHYHKRLATINGSLLITWELHIITHRMILNGDFFLSLQDFFYVFLK</sequence>
<dbReference type="Proteomes" id="UP000033428">
    <property type="component" value="Unassembled WGS sequence"/>
</dbReference>
<evidence type="ECO:0000313" key="1">
    <source>
        <dbReference type="EMBL" id="KJJ83259.1"/>
    </source>
</evidence>
<gene>
    <name evidence="1" type="ORF">OMAG_002872</name>
</gene>
<protein>
    <submittedName>
        <fullName evidence="1">Uncharacterized protein</fullName>
    </submittedName>
</protein>
<organism evidence="1 2">
    <name type="scientific">Candidatus Omnitrophus magneticus</name>
    <dbReference type="NCBI Taxonomy" id="1609969"/>
    <lineage>
        <taxon>Bacteria</taxon>
        <taxon>Pseudomonadati</taxon>
        <taxon>Candidatus Omnitrophota</taxon>
        <taxon>Candidatus Omnitrophus</taxon>
    </lineage>
</organism>